<accession>A0A0F9R6K7</accession>
<gene>
    <name evidence="1" type="ORF">LCGC14_0688000</name>
</gene>
<dbReference type="EMBL" id="LAZR01001419">
    <property type="protein sequence ID" value="KKN44922.1"/>
    <property type="molecule type" value="Genomic_DNA"/>
</dbReference>
<dbReference type="AlphaFoldDB" id="A0A0F9R6K7"/>
<reference evidence="1" key="1">
    <citation type="journal article" date="2015" name="Nature">
        <title>Complex archaea that bridge the gap between prokaryotes and eukaryotes.</title>
        <authorList>
            <person name="Spang A."/>
            <person name="Saw J.H."/>
            <person name="Jorgensen S.L."/>
            <person name="Zaremba-Niedzwiedzka K."/>
            <person name="Martijn J."/>
            <person name="Lind A.E."/>
            <person name="van Eijk R."/>
            <person name="Schleper C."/>
            <person name="Guy L."/>
            <person name="Ettema T.J."/>
        </authorList>
    </citation>
    <scope>NUCLEOTIDE SEQUENCE</scope>
</reference>
<evidence type="ECO:0000313" key="1">
    <source>
        <dbReference type="EMBL" id="KKN44922.1"/>
    </source>
</evidence>
<protein>
    <submittedName>
        <fullName evidence="1">Uncharacterized protein</fullName>
    </submittedName>
</protein>
<name>A0A0F9R6K7_9ZZZZ</name>
<proteinExistence type="predicted"/>
<comment type="caution">
    <text evidence="1">The sequence shown here is derived from an EMBL/GenBank/DDBJ whole genome shotgun (WGS) entry which is preliminary data.</text>
</comment>
<organism evidence="1">
    <name type="scientific">marine sediment metagenome</name>
    <dbReference type="NCBI Taxonomy" id="412755"/>
    <lineage>
        <taxon>unclassified sequences</taxon>
        <taxon>metagenomes</taxon>
        <taxon>ecological metagenomes</taxon>
    </lineage>
</organism>
<sequence>MPKKRKTRSHEEGLWLITEDGRWIEVKKSVIKSDNIVPAPAIRYGKPYVENKPIELVENASFPVFREDHAVLIKAKFAAMDFTAEKLWPEDPIAETRYDNLISAIVTVSGEIPLASYQRYKIDRRLNKVEDFEKYQVVGVNESTNREILDRFPYLAMTHQIHEKDQTTGTLKVLPRIYYDLWLTEKLYELRAQNDGGRFGLHTYAQKLNNYPFPVMGEDGSPELDGDNKPMVKYEEAMLYCEGYVAQSGSSQQYHAFIVPVLVQGEEGEKFIFEMKLAKTIKKYTKLMDVPQEGEVPVTVSAQQQPLVMSSVAEMLKQITV</sequence>